<evidence type="ECO:0000313" key="3">
    <source>
        <dbReference type="Proteomes" id="UP000248817"/>
    </source>
</evidence>
<proteinExistence type="predicted"/>
<keyword evidence="3" id="KW-1185">Reference proteome</keyword>
<name>A0A2V5HX02_9EURO</name>
<evidence type="ECO:0000256" key="1">
    <source>
        <dbReference type="SAM" id="MobiDB-lite"/>
    </source>
</evidence>
<gene>
    <name evidence="2" type="ORF">BP00DRAFT_30384</name>
</gene>
<organism evidence="2 3">
    <name type="scientific">Aspergillus indologenus CBS 114.80</name>
    <dbReference type="NCBI Taxonomy" id="1450541"/>
    <lineage>
        <taxon>Eukaryota</taxon>
        <taxon>Fungi</taxon>
        <taxon>Dikarya</taxon>
        <taxon>Ascomycota</taxon>
        <taxon>Pezizomycotina</taxon>
        <taxon>Eurotiomycetes</taxon>
        <taxon>Eurotiomycetidae</taxon>
        <taxon>Eurotiales</taxon>
        <taxon>Aspergillaceae</taxon>
        <taxon>Aspergillus</taxon>
        <taxon>Aspergillus subgen. Circumdati</taxon>
    </lineage>
</organism>
<evidence type="ECO:0000313" key="2">
    <source>
        <dbReference type="EMBL" id="PYI27252.1"/>
    </source>
</evidence>
<dbReference type="EMBL" id="KZ825574">
    <property type="protein sequence ID" value="PYI27252.1"/>
    <property type="molecule type" value="Genomic_DNA"/>
</dbReference>
<dbReference type="Proteomes" id="UP000248817">
    <property type="component" value="Unassembled WGS sequence"/>
</dbReference>
<feature type="compositionally biased region" description="Polar residues" evidence="1">
    <location>
        <begin position="143"/>
        <end position="156"/>
    </location>
</feature>
<reference evidence="2 3" key="1">
    <citation type="submission" date="2018-02" db="EMBL/GenBank/DDBJ databases">
        <title>The genomes of Aspergillus section Nigri reveals drivers in fungal speciation.</title>
        <authorList>
            <consortium name="DOE Joint Genome Institute"/>
            <person name="Vesth T.C."/>
            <person name="Nybo J."/>
            <person name="Theobald S."/>
            <person name="Brandl J."/>
            <person name="Frisvad J.C."/>
            <person name="Nielsen K.F."/>
            <person name="Lyhne E.K."/>
            <person name="Kogle M.E."/>
            <person name="Kuo A."/>
            <person name="Riley R."/>
            <person name="Clum A."/>
            <person name="Nolan M."/>
            <person name="Lipzen A."/>
            <person name="Salamov A."/>
            <person name="Henrissat B."/>
            <person name="Wiebenga A."/>
            <person name="De vries R.P."/>
            <person name="Grigoriev I.V."/>
            <person name="Mortensen U.H."/>
            <person name="Andersen M.R."/>
            <person name="Baker S.E."/>
        </authorList>
    </citation>
    <scope>NUCLEOTIDE SEQUENCE [LARGE SCALE GENOMIC DNA]</scope>
    <source>
        <strain evidence="2 3">CBS 114.80</strain>
    </source>
</reference>
<protein>
    <submittedName>
        <fullName evidence="2">Uncharacterized protein</fullName>
    </submittedName>
</protein>
<feature type="region of interest" description="Disordered" evidence="1">
    <location>
        <begin position="133"/>
        <end position="156"/>
    </location>
</feature>
<feature type="region of interest" description="Disordered" evidence="1">
    <location>
        <begin position="1"/>
        <end position="38"/>
    </location>
</feature>
<dbReference type="AlphaFoldDB" id="A0A2V5HX02"/>
<accession>A0A2V5HX02</accession>
<sequence length="172" mass="17976">MEKKVYKPPDHRANPSQSSQQHLSLSPASSNHPSKPHFQAHASTLSTIFKMQPTVLLMGLFAAFAVAAPTAPGGSSTDVTYKANSDNTQDNSQNVDQTQVLPISVAHDGILNNDDIVKNVDVTALNDVANDLTAVSAPPPPNRSANLSAESKNASVLTRPQQAVGVLGSASA</sequence>
<feature type="compositionally biased region" description="Low complexity" evidence="1">
    <location>
        <begin position="15"/>
        <end position="30"/>
    </location>
</feature>
<feature type="compositionally biased region" description="Basic and acidic residues" evidence="1">
    <location>
        <begin position="1"/>
        <end position="13"/>
    </location>
</feature>